<sequence>MQQVYWTIFSYSGVYNYLNQQVCTEFADLIPKVSYAAYLNMLCERGRKINTGLIVVRLVTNGHQSYCAKLAIEAAEQGLLCLLSQVHDYLPKDPYLPAVKFSRIEVLKWAKTQGYKLHGDVFILAGEIGDREILQ</sequence>
<dbReference type="Proteomes" id="UP000273054">
    <property type="component" value="Segment"/>
</dbReference>
<reference evidence="1" key="1">
    <citation type="submission" date="2018-03" db="EMBL/GenBank/DDBJ databases">
        <authorList>
            <consortium name="Urmite Genomes"/>
        </authorList>
    </citation>
    <scope>NUCLEOTIDE SEQUENCE [LARGE SCALE GENOMIC DNA]</scope>
    <source>
        <strain evidence="1">IHUMI-27.7</strain>
    </source>
</reference>
<gene>
    <name evidence="1" type="ORF">BRZCDTV_490</name>
</gene>
<proteinExistence type="predicted"/>
<organism evidence="1">
    <name type="scientific">Brazilian cedratvirus IHUMI</name>
    <dbReference type="NCBI Taxonomy" id="2126980"/>
    <lineage>
        <taxon>Viruses</taxon>
        <taxon>Pithoviruses</taxon>
        <taxon>Orthocedratvirinae</taxon>
        <taxon>Alphacedratvirus</taxon>
        <taxon>Alphacedratvirus brasiliense</taxon>
    </lineage>
</organism>
<keyword evidence="2" id="KW-1185">Reference proteome</keyword>
<evidence type="ECO:0000313" key="2">
    <source>
        <dbReference type="Proteomes" id="UP000273054"/>
    </source>
</evidence>
<name>A0A2R8FFC8_9VIRU</name>
<dbReference type="EMBL" id="LT994651">
    <property type="protein sequence ID" value="SPN79737.1"/>
    <property type="molecule type" value="Genomic_DNA"/>
</dbReference>
<accession>A0A2R8FFC8</accession>
<protein>
    <submittedName>
        <fullName evidence="1">Ankyrin repeat-containing protein</fullName>
    </submittedName>
</protein>
<evidence type="ECO:0000313" key="1">
    <source>
        <dbReference type="EMBL" id="SPN79737.1"/>
    </source>
</evidence>